<proteinExistence type="predicted"/>
<reference evidence="1 2" key="1">
    <citation type="journal article" date="2015" name="Genome Announc.">
        <title>Expanding the biotechnology potential of lactobacilli through comparative genomics of 213 strains and associated genera.</title>
        <authorList>
            <person name="Sun Z."/>
            <person name="Harris H.M."/>
            <person name="McCann A."/>
            <person name="Guo C."/>
            <person name="Argimon S."/>
            <person name="Zhang W."/>
            <person name="Yang X."/>
            <person name="Jeffery I.B."/>
            <person name="Cooney J.C."/>
            <person name="Kagawa T.F."/>
            <person name="Liu W."/>
            <person name="Song Y."/>
            <person name="Salvetti E."/>
            <person name="Wrobel A."/>
            <person name="Rasinkangas P."/>
            <person name="Parkhill J."/>
            <person name="Rea M.C."/>
            <person name="O'Sullivan O."/>
            <person name="Ritari J."/>
            <person name="Douillard F.P."/>
            <person name="Paul Ross R."/>
            <person name="Yang R."/>
            <person name="Briner A.E."/>
            <person name="Felis G.E."/>
            <person name="de Vos W.M."/>
            <person name="Barrangou R."/>
            <person name="Klaenhammer T.R."/>
            <person name="Caufield P.W."/>
            <person name="Cui Y."/>
            <person name="Zhang H."/>
            <person name="O'Toole P.W."/>
        </authorList>
    </citation>
    <scope>NUCLEOTIDE SEQUENCE [LARGE SCALE GENOMIC DNA]</scope>
    <source>
        <strain evidence="1 2">DSM 19674</strain>
    </source>
</reference>
<evidence type="ECO:0008006" key="3">
    <source>
        <dbReference type="Google" id="ProtNLM"/>
    </source>
</evidence>
<accession>A0A0R1KQW5</accession>
<sequence length="50" mass="5646">MKKHFQTKTVDDISDDWTNNSGLLLENDTSKENEAGQYTGTLNWTAINSL</sequence>
<comment type="caution">
    <text evidence="1">The sequence shown here is derived from an EMBL/GenBank/DDBJ whole genome shotgun (WGS) entry which is preliminary data.</text>
</comment>
<organism evidence="1 2">
    <name type="scientific">Companilactobacillus bobalius DSM 19674</name>
    <dbReference type="NCBI Taxonomy" id="1423788"/>
    <lineage>
        <taxon>Bacteria</taxon>
        <taxon>Bacillati</taxon>
        <taxon>Bacillota</taxon>
        <taxon>Bacilli</taxon>
        <taxon>Lactobacillales</taxon>
        <taxon>Lactobacillaceae</taxon>
        <taxon>Companilactobacillus</taxon>
        <taxon>Companilactobacillus bobalius</taxon>
    </lineage>
</organism>
<dbReference type="PATRIC" id="fig|1423788.3.peg.2578"/>
<name>A0A0R1KQW5_9LACO</name>
<protein>
    <recommendedName>
        <fullName evidence="3">WxL domain-containing protein</fullName>
    </recommendedName>
</protein>
<evidence type="ECO:0000313" key="2">
    <source>
        <dbReference type="Proteomes" id="UP000051515"/>
    </source>
</evidence>
<dbReference type="RefSeq" id="WP_156638767.1">
    <property type="nucleotide sequence ID" value="NZ_AZDY01000038.1"/>
</dbReference>
<dbReference type="OrthoDB" id="2310604at2"/>
<dbReference type="AlphaFoldDB" id="A0A0R1KQW5"/>
<dbReference type="Proteomes" id="UP000051515">
    <property type="component" value="Unassembled WGS sequence"/>
</dbReference>
<dbReference type="EMBL" id="AZDY01000038">
    <property type="protein sequence ID" value="KRK82498.1"/>
    <property type="molecule type" value="Genomic_DNA"/>
</dbReference>
<keyword evidence="2" id="KW-1185">Reference proteome</keyword>
<gene>
    <name evidence="1" type="ORF">FC78_GL002507</name>
</gene>
<evidence type="ECO:0000313" key="1">
    <source>
        <dbReference type="EMBL" id="KRK82498.1"/>
    </source>
</evidence>